<dbReference type="WBParaSite" id="PS1159_v2.g17687.t1">
    <property type="protein sequence ID" value="PS1159_v2.g17687.t1"/>
    <property type="gene ID" value="PS1159_v2.g17687"/>
</dbReference>
<reference evidence="2" key="1">
    <citation type="submission" date="2022-11" db="UniProtKB">
        <authorList>
            <consortium name="WormBaseParasite"/>
        </authorList>
    </citation>
    <scope>IDENTIFICATION</scope>
</reference>
<evidence type="ECO:0000313" key="2">
    <source>
        <dbReference type="WBParaSite" id="PS1159_v2.g17687.t1"/>
    </source>
</evidence>
<dbReference type="Proteomes" id="UP000887580">
    <property type="component" value="Unplaced"/>
</dbReference>
<accession>A0AC35FI02</accession>
<proteinExistence type="predicted"/>
<organism evidence="1 2">
    <name type="scientific">Panagrolaimus sp. PS1159</name>
    <dbReference type="NCBI Taxonomy" id="55785"/>
    <lineage>
        <taxon>Eukaryota</taxon>
        <taxon>Metazoa</taxon>
        <taxon>Ecdysozoa</taxon>
        <taxon>Nematoda</taxon>
        <taxon>Chromadorea</taxon>
        <taxon>Rhabditida</taxon>
        <taxon>Tylenchina</taxon>
        <taxon>Panagrolaimomorpha</taxon>
        <taxon>Panagrolaimoidea</taxon>
        <taxon>Panagrolaimidae</taxon>
        <taxon>Panagrolaimus</taxon>
    </lineage>
</organism>
<sequence>MSESENPQQQLKQKPQWHSCKNIEIKHEIILYAELAAAAAFIVGLYVLCLLPFEYIHRAQMLSSRLHPSEVSIEHAKNLRDSCNINDSINFTIDYKLTKRPCETVPMPERSIQMGVKNGARCGTELISEKNRFKLGKASFRHSLSLPRYSYHDFINFFHIDCCSKTAKNCPCGYDQIFQNTCYAFVQLGDTLCNSENIFNSTQLTQIPKMAKFLTSQNLTNYCFDENKFDFNGTKLSTCSTNLNANITFSGENNNTQVYLCESNLIDKDLEWWRKD</sequence>
<protein>
    <submittedName>
        <fullName evidence="2">Uncharacterized protein</fullName>
    </submittedName>
</protein>
<name>A0AC35FI02_9BILA</name>
<evidence type="ECO:0000313" key="1">
    <source>
        <dbReference type="Proteomes" id="UP000887580"/>
    </source>
</evidence>